<dbReference type="EMBL" id="HM631962">
    <property type="protein sequence ID" value="ADN44539.1"/>
    <property type="molecule type" value="mRNA"/>
</dbReference>
<evidence type="ECO:0000256" key="2">
    <source>
        <dbReference type="ARBA" id="ARBA00010617"/>
    </source>
</evidence>
<proteinExistence type="evidence at transcript level"/>
<name>G3CHY7_PERNU</name>
<evidence type="ECO:0000313" key="8">
    <source>
        <dbReference type="EMBL" id="ADN44539.1"/>
    </source>
</evidence>
<evidence type="ECO:0000256" key="7">
    <source>
        <dbReference type="ARBA" id="ARBA00023033"/>
    </source>
</evidence>
<feature type="non-terminal residue" evidence="8">
    <location>
        <position position="57"/>
    </location>
</feature>
<organism evidence="8">
    <name type="scientific">Perinereis nuntia</name>
    <name type="common">Polychaete worm</name>
    <name type="synonym">Lycoris nuntia</name>
    <dbReference type="NCBI Taxonomy" id="460893"/>
    <lineage>
        <taxon>Eukaryota</taxon>
        <taxon>Metazoa</taxon>
        <taxon>Spiralia</taxon>
        <taxon>Lophotrochozoa</taxon>
        <taxon>Annelida</taxon>
        <taxon>Polychaeta</taxon>
        <taxon>Errantia</taxon>
        <taxon>Phyllodocida</taxon>
        <taxon>Nereididae</taxon>
        <taxon>Perinereis</taxon>
    </lineage>
</organism>
<protein>
    <submittedName>
        <fullName evidence="8">Cytochrome P450 family 3 subfamily c polypeptide 1-like 2</fullName>
    </submittedName>
</protein>
<accession>G3CHY7</accession>
<dbReference type="GO" id="GO:0016705">
    <property type="term" value="F:oxidoreductase activity, acting on paired donors, with incorporation or reduction of molecular oxygen"/>
    <property type="evidence" value="ECO:0007669"/>
    <property type="project" value="InterPro"/>
</dbReference>
<evidence type="ECO:0000256" key="5">
    <source>
        <dbReference type="ARBA" id="ARBA00023002"/>
    </source>
</evidence>
<keyword evidence="5" id="KW-0560">Oxidoreductase</keyword>
<dbReference type="SUPFAM" id="SSF48264">
    <property type="entry name" value="Cytochrome P450"/>
    <property type="match status" value="1"/>
</dbReference>
<dbReference type="InterPro" id="IPR001128">
    <property type="entry name" value="Cyt_P450"/>
</dbReference>
<reference evidence="8" key="1">
    <citation type="submission" date="2010-07" db="EMBL/GenBank/DDBJ databases">
        <authorList>
            <person name="Won E.-J."/>
            <person name="Rhee J.-S."/>
            <person name="Lee J.-S."/>
        </authorList>
    </citation>
    <scope>NUCLEOTIDE SEQUENCE</scope>
</reference>
<evidence type="ECO:0000256" key="6">
    <source>
        <dbReference type="ARBA" id="ARBA00023004"/>
    </source>
</evidence>
<keyword evidence="7" id="KW-0503">Monooxygenase</keyword>
<dbReference type="Pfam" id="PF00067">
    <property type="entry name" value="p450"/>
    <property type="match status" value="1"/>
</dbReference>
<evidence type="ECO:0000256" key="1">
    <source>
        <dbReference type="ARBA" id="ARBA00001971"/>
    </source>
</evidence>
<comment type="similarity">
    <text evidence="2">Belongs to the cytochrome P450 family.</text>
</comment>
<sequence>KRPKKTIHTEEIQASTFIFLLAGFETTSTALGLLAHHLAQSPEIQEKIQKEIDENFP</sequence>
<dbReference type="PANTHER" id="PTHR24292:SF102">
    <property type="entry name" value="CYTOCHROME P450 FAMILY-RELATED"/>
    <property type="match status" value="1"/>
</dbReference>
<dbReference type="GO" id="GO:0020037">
    <property type="term" value="F:heme binding"/>
    <property type="evidence" value="ECO:0007669"/>
    <property type="project" value="InterPro"/>
</dbReference>
<dbReference type="GO" id="GO:0005506">
    <property type="term" value="F:iron ion binding"/>
    <property type="evidence" value="ECO:0007669"/>
    <property type="project" value="InterPro"/>
</dbReference>
<dbReference type="Gene3D" id="1.10.630.10">
    <property type="entry name" value="Cytochrome P450"/>
    <property type="match status" value="1"/>
</dbReference>
<dbReference type="InterPro" id="IPR050476">
    <property type="entry name" value="Insect_CytP450_Detox"/>
</dbReference>
<feature type="non-terminal residue" evidence="8">
    <location>
        <position position="1"/>
    </location>
</feature>
<dbReference type="GO" id="GO:0004497">
    <property type="term" value="F:monooxygenase activity"/>
    <property type="evidence" value="ECO:0007669"/>
    <property type="project" value="UniProtKB-KW"/>
</dbReference>
<evidence type="ECO:0000256" key="3">
    <source>
        <dbReference type="ARBA" id="ARBA00022617"/>
    </source>
</evidence>
<dbReference type="AlphaFoldDB" id="G3CHY7"/>
<comment type="cofactor">
    <cofactor evidence="1">
        <name>heme</name>
        <dbReference type="ChEBI" id="CHEBI:30413"/>
    </cofactor>
</comment>
<dbReference type="PANTHER" id="PTHR24292">
    <property type="entry name" value="CYTOCHROME P450"/>
    <property type="match status" value="1"/>
</dbReference>
<keyword evidence="4" id="KW-0479">Metal-binding</keyword>
<evidence type="ECO:0000256" key="4">
    <source>
        <dbReference type="ARBA" id="ARBA00022723"/>
    </source>
</evidence>
<keyword evidence="3" id="KW-0349">Heme</keyword>
<keyword evidence="6" id="KW-0408">Iron</keyword>
<dbReference type="InterPro" id="IPR036396">
    <property type="entry name" value="Cyt_P450_sf"/>
</dbReference>